<dbReference type="Pfam" id="PF00583">
    <property type="entry name" value="Acetyltransf_1"/>
    <property type="match status" value="1"/>
</dbReference>
<sequence length="171" mass="19020">MTFHPISDSVWPTIMRVQAACYPDLEPEDLSVLQSKWQYSPDSCFVVKDASQQVQGYLLAHPWQGDNTPKLNERLPERKSEQITGEYLYLHDLAIAPSARSTGVASQLVQQLCEQACAQGYQEVRLTAVQNAQGFWRRFGFKALAETAVCTAYGDDAQLMVLCLSSLKGAS</sequence>
<dbReference type="PANTHER" id="PTHR43877">
    <property type="entry name" value="AMINOALKYLPHOSPHONATE N-ACETYLTRANSFERASE-RELATED-RELATED"/>
    <property type="match status" value="1"/>
</dbReference>
<dbReference type="SUPFAM" id="SSF55729">
    <property type="entry name" value="Acyl-CoA N-acyltransferases (Nat)"/>
    <property type="match status" value="1"/>
</dbReference>
<evidence type="ECO:0000259" key="3">
    <source>
        <dbReference type="PROSITE" id="PS51186"/>
    </source>
</evidence>
<keyword evidence="5" id="KW-1185">Reference proteome</keyword>
<comment type="caution">
    <text evidence="4">The sequence shown here is derived from an EMBL/GenBank/DDBJ whole genome shotgun (WGS) entry which is preliminary data.</text>
</comment>
<proteinExistence type="predicted"/>
<reference evidence="4 5" key="1">
    <citation type="submission" date="2017-01" db="EMBL/GenBank/DDBJ databases">
        <title>Genome Sequencing of a Marine Spirillum, Oceanospirillum multiglobuliferum ATCC 33336, from Japan.</title>
        <authorList>
            <person name="Carney J.G."/>
            <person name="Trachtenberg A.M."/>
            <person name="Rheaume B.A."/>
            <person name="Linnane J.D."/>
            <person name="Pitts N.L."/>
            <person name="Mykles D.L."/>
            <person name="Maclea K.S."/>
        </authorList>
    </citation>
    <scope>NUCLEOTIDE SEQUENCE [LARGE SCALE GENOMIC DNA]</scope>
    <source>
        <strain evidence="4 5">ATCC 33336</strain>
    </source>
</reference>
<dbReference type="InterPro" id="IPR050832">
    <property type="entry name" value="Bact_Acetyltransf"/>
</dbReference>
<dbReference type="OrthoDB" id="359414at2"/>
<feature type="domain" description="N-acetyltransferase" evidence="3">
    <location>
        <begin position="1"/>
        <end position="165"/>
    </location>
</feature>
<dbReference type="InterPro" id="IPR016181">
    <property type="entry name" value="Acyl_CoA_acyltransferase"/>
</dbReference>
<dbReference type="CDD" id="cd04301">
    <property type="entry name" value="NAT_SF"/>
    <property type="match status" value="1"/>
</dbReference>
<name>A0A1T4M2Y5_9GAMM</name>
<organism evidence="4 5">
    <name type="scientific">Oceanospirillum multiglobuliferum</name>
    <dbReference type="NCBI Taxonomy" id="64969"/>
    <lineage>
        <taxon>Bacteria</taxon>
        <taxon>Pseudomonadati</taxon>
        <taxon>Pseudomonadota</taxon>
        <taxon>Gammaproteobacteria</taxon>
        <taxon>Oceanospirillales</taxon>
        <taxon>Oceanospirillaceae</taxon>
        <taxon>Oceanospirillum</taxon>
    </lineage>
</organism>
<dbReference type="RefSeq" id="WP_078744242.1">
    <property type="nucleotide sequence ID" value="NZ_FUXG01000003.1"/>
</dbReference>
<dbReference type="EMBL" id="MTSM01000004">
    <property type="protein sequence ID" value="OPX56267.1"/>
    <property type="molecule type" value="Genomic_DNA"/>
</dbReference>
<evidence type="ECO:0000313" key="5">
    <source>
        <dbReference type="Proteomes" id="UP000191418"/>
    </source>
</evidence>
<dbReference type="STRING" id="64969.SAMN02745127_00634"/>
<gene>
    <name evidence="4" type="ORF">BTE48_04645</name>
</gene>
<keyword evidence="1" id="KW-0808">Transferase</keyword>
<dbReference type="Proteomes" id="UP000191418">
    <property type="component" value="Unassembled WGS sequence"/>
</dbReference>
<dbReference type="InterPro" id="IPR000182">
    <property type="entry name" value="GNAT_dom"/>
</dbReference>
<dbReference type="PROSITE" id="PS51186">
    <property type="entry name" value="GNAT"/>
    <property type="match status" value="1"/>
</dbReference>
<protein>
    <recommendedName>
        <fullName evidence="3">N-acetyltransferase domain-containing protein</fullName>
    </recommendedName>
</protein>
<dbReference type="PANTHER" id="PTHR43877:SF2">
    <property type="entry name" value="AMINOALKYLPHOSPHONATE N-ACETYLTRANSFERASE-RELATED"/>
    <property type="match status" value="1"/>
</dbReference>
<dbReference type="GO" id="GO:0016747">
    <property type="term" value="F:acyltransferase activity, transferring groups other than amino-acyl groups"/>
    <property type="evidence" value="ECO:0007669"/>
    <property type="project" value="InterPro"/>
</dbReference>
<accession>A0A1T4M2Y5</accession>
<dbReference type="Gene3D" id="3.40.630.30">
    <property type="match status" value="1"/>
</dbReference>
<dbReference type="AlphaFoldDB" id="A0A1T4M2Y5"/>
<evidence type="ECO:0000256" key="1">
    <source>
        <dbReference type="ARBA" id="ARBA00022679"/>
    </source>
</evidence>
<keyword evidence="2" id="KW-0012">Acyltransferase</keyword>
<evidence type="ECO:0000313" key="4">
    <source>
        <dbReference type="EMBL" id="OPX56267.1"/>
    </source>
</evidence>
<evidence type="ECO:0000256" key="2">
    <source>
        <dbReference type="ARBA" id="ARBA00023315"/>
    </source>
</evidence>